<dbReference type="EMBL" id="MNAN01000026">
    <property type="protein sequence ID" value="OHU96645.1"/>
    <property type="molecule type" value="Genomic_DNA"/>
</dbReference>
<reference evidence="1 2" key="1">
    <citation type="submission" date="2016-10" db="EMBL/GenBank/DDBJ databases">
        <title>Pseudoalteromonas amylolytica sp. nov., isolated from the surface seawater.</title>
        <authorList>
            <person name="Wu Y.-H."/>
            <person name="Cheng H."/>
            <person name="Jin X.-B."/>
            <person name="Wang C.-S."/>
            <person name="Xu X.-W."/>
        </authorList>
    </citation>
    <scope>NUCLEOTIDE SEQUENCE [LARGE SCALE GENOMIC DNA]</scope>
    <source>
        <strain evidence="1 2">JCM 12483</strain>
    </source>
</reference>
<accession>A0A1S1NB69</accession>
<dbReference type="PANTHER" id="PTHR38834">
    <property type="entry name" value="PERIPLASMIC SUBSTRATE BINDING PROTEIN FAMILY 3"/>
    <property type="match status" value="1"/>
</dbReference>
<dbReference type="PANTHER" id="PTHR38834:SF3">
    <property type="entry name" value="SOLUTE-BINDING PROTEIN FAMILY 3_N-TERMINAL DOMAIN-CONTAINING PROTEIN"/>
    <property type="match status" value="1"/>
</dbReference>
<dbReference type="OrthoDB" id="8587856at2"/>
<sequence length="250" mass="28203">MKSLSWAVLGMISACCGAYVPDKIDIYTEHFPPYQFLGDRGEVVGRATMMVKLLMVQAQIDYQIHVLPWYRAVQQANESNTALLYSLARSTEREQHYQWIMPLCELKVGFYQRSGSVKPVPHYSLNNLKHYIIGVGTGQPSEQFLQSEGFDKSNLVSLSNLNQAGGLLEKGRIDFLFGAQSFVEQMAQAMGTEHTWKMVLNVPKLSAQLYLAAHKNAPKSYVEKLKEAAQNVQSAHLNRITTCHNSQYIQ</sequence>
<dbReference type="RefSeq" id="WP_070990711.1">
    <property type="nucleotide sequence ID" value="NZ_CBCSHD010000001.1"/>
</dbReference>
<evidence type="ECO:0000313" key="2">
    <source>
        <dbReference type="Proteomes" id="UP000180253"/>
    </source>
</evidence>
<keyword evidence="2" id="KW-1185">Reference proteome</keyword>
<gene>
    <name evidence="1" type="ORF">BIW53_04780</name>
</gene>
<dbReference type="PROSITE" id="PS51257">
    <property type="entry name" value="PROKAR_LIPOPROTEIN"/>
    <property type="match status" value="1"/>
</dbReference>
<proteinExistence type="predicted"/>
<dbReference type="Gene3D" id="3.40.190.10">
    <property type="entry name" value="Periplasmic binding protein-like II"/>
    <property type="match status" value="2"/>
</dbReference>
<dbReference type="AlphaFoldDB" id="A0A1S1NB69"/>
<dbReference type="SUPFAM" id="SSF53850">
    <property type="entry name" value="Periplasmic binding protein-like II"/>
    <property type="match status" value="1"/>
</dbReference>
<dbReference type="STRING" id="327939.BIW53_04780"/>
<comment type="caution">
    <text evidence="1">The sequence shown here is derived from an EMBL/GenBank/DDBJ whole genome shotgun (WGS) entry which is preliminary data.</text>
</comment>
<protein>
    <submittedName>
        <fullName evidence="1">Uncharacterized protein</fullName>
    </submittedName>
</protein>
<evidence type="ECO:0000313" key="1">
    <source>
        <dbReference type="EMBL" id="OHU96645.1"/>
    </source>
</evidence>
<dbReference type="Proteomes" id="UP000180253">
    <property type="component" value="Unassembled WGS sequence"/>
</dbReference>
<name>A0A1S1NB69_9GAMM</name>
<organism evidence="1 2">
    <name type="scientific">Pseudoalteromonas byunsanensis</name>
    <dbReference type="NCBI Taxonomy" id="327939"/>
    <lineage>
        <taxon>Bacteria</taxon>
        <taxon>Pseudomonadati</taxon>
        <taxon>Pseudomonadota</taxon>
        <taxon>Gammaproteobacteria</taxon>
        <taxon>Alteromonadales</taxon>
        <taxon>Pseudoalteromonadaceae</taxon>
        <taxon>Pseudoalteromonas</taxon>
    </lineage>
</organism>